<keyword evidence="1" id="KW-0175">Coiled coil</keyword>
<feature type="coiled-coil region" evidence="1">
    <location>
        <begin position="144"/>
        <end position="185"/>
    </location>
</feature>
<comment type="caution">
    <text evidence="4">The sequence shown here is derived from an EMBL/GenBank/DDBJ whole genome shotgun (WGS) entry which is preliminary data.</text>
</comment>
<evidence type="ECO:0000313" key="4">
    <source>
        <dbReference type="EMBL" id="KAK2547551.1"/>
    </source>
</evidence>
<accession>A0AAD9PRJ0</accession>
<evidence type="ECO:0000256" key="3">
    <source>
        <dbReference type="SAM" id="Phobius"/>
    </source>
</evidence>
<evidence type="ECO:0000313" key="5">
    <source>
        <dbReference type="Proteomes" id="UP001249851"/>
    </source>
</evidence>
<keyword evidence="3" id="KW-0812">Transmembrane</keyword>
<evidence type="ECO:0000256" key="2">
    <source>
        <dbReference type="SAM" id="MobiDB-lite"/>
    </source>
</evidence>
<proteinExistence type="predicted"/>
<protein>
    <recommendedName>
        <fullName evidence="6">BEN domain-containing protein</fullName>
    </recommendedName>
</protein>
<reference evidence="4" key="2">
    <citation type="journal article" date="2023" name="Science">
        <title>Genomic signatures of disease resistance in endangered staghorn corals.</title>
        <authorList>
            <person name="Vollmer S.V."/>
            <person name="Selwyn J.D."/>
            <person name="Despard B.A."/>
            <person name="Roesel C.L."/>
        </authorList>
    </citation>
    <scope>NUCLEOTIDE SEQUENCE</scope>
    <source>
        <strain evidence="4">K2</strain>
    </source>
</reference>
<dbReference type="AlphaFoldDB" id="A0AAD9PRJ0"/>
<feature type="region of interest" description="Disordered" evidence="2">
    <location>
        <begin position="323"/>
        <end position="354"/>
    </location>
</feature>
<feature type="transmembrane region" description="Helical" evidence="3">
    <location>
        <begin position="32"/>
        <end position="57"/>
    </location>
</feature>
<organism evidence="4 5">
    <name type="scientific">Acropora cervicornis</name>
    <name type="common">Staghorn coral</name>
    <dbReference type="NCBI Taxonomy" id="6130"/>
    <lineage>
        <taxon>Eukaryota</taxon>
        <taxon>Metazoa</taxon>
        <taxon>Cnidaria</taxon>
        <taxon>Anthozoa</taxon>
        <taxon>Hexacorallia</taxon>
        <taxon>Scleractinia</taxon>
        <taxon>Astrocoeniina</taxon>
        <taxon>Acroporidae</taxon>
        <taxon>Acropora</taxon>
    </lineage>
</organism>
<keyword evidence="5" id="KW-1185">Reference proteome</keyword>
<reference evidence="4" key="1">
    <citation type="journal article" date="2023" name="G3 (Bethesda)">
        <title>Whole genome assembly and annotation of the endangered Caribbean coral Acropora cervicornis.</title>
        <authorList>
            <person name="Selwyn J.D."/>
            <person name="Vollmer S.V."/>
        </authorList>
    </citation>
    <scope>NUCLEOTIDE SEQUENCE</scope>
    <source>
        <strain evidence="4">K2</strain>
    </source>
</reference>
<dbReference type="Proteomes" id="UP001249851">
    <property type="component" value="Unassembled WGS sequence"/>
</dbReference>
<evidence type="ECO:0008006" key="6">
    <source>
        <dbReference type="Google" id="ProtNLM"/>
    </source>
</evidence>
<gene>
    <name evidence="4" type="ORF">P5673_032468</name>
</gene>
<feature type="compositionally biased region" description="Polar residues" evidence="2">
    <location>
        <begin position="291"/>
        <end position="300"/>
    </location>
</feature>
<dbReference type="EMBL" id="JARQWQ010000179">
    <property type="protein sequence ID" value="KAK2547551.1"/>
    <property type="molecule type" value="Genomic_DNA"/>
</dbReference>
<name>A0AAD9PRJ0_ACRCE</name>
<keyword evidence="3" id="KW-1133">Transmembrane helix</keyword>
<sequence>MKTLSCYIHEHVCREVERWTQSLFFFRREVDFGLHVFEFLSSVVWKVVTVFWFIFYLNTFREKSKKVPVPHSTCTGKENRKKQKVSSAEKEMDLNILSQHDELVISELLGLNPPTNNAHSTRTLAHPHFGGKQPKQHQPPKCISLVCREEKKILEDQLRDARQEVERVQMELEEAQAELRTLKAMQPRTSSVDSAKDGKVPRSVGVAKNWEEISSGVWCCPIKVKAAVKDAATRTALACALLGIFYPKEELKGRRLHNLDQDVVEAITDFCMVAKLTKEPPLKRTEGDAPKSSSPMSRSTIKQAMRMKCNTIISLQCKKAETRNRWRETQPKSLSNFKKKRTKKPEDMSYNSCK</sequence>
<keyword evidence="3" id="KW-0472">Membrane</keyword>
<feature type="region of interest" description="Disordered" evidence="2">
    <location>
        <begin position="281"/>
        <end position="300"/>
    </location>
</feature>
<evidence type="ECO:0000256" key="1">
    <source>
        <dbReference type="SAM" id="Coils"/>
    </source>
</evidence>